<name>A0A7S7SNN2_PALFE</name>
<dbReference type="KEGG" id="pfer:IRI77_12585"/>
<accession>A0A7S7SNN2</accession>
<feature type="region of interest" description="Disordered" evidence="2">
    <location>
        <begin position="212"/>
        <end position="235"/>
    </location>
</feature>
<keyword evidence="1" id="KW-0175">Coiled coil</keyword>
<feature type="region of interest" description="Disordered" evidence="2">
    <location>
        <begin position="16"/>
        <end position="39"/>
    </location>
</feature>
<evidence type="ECO:0000256" key="1">
    <source>
        <dbReference type="SAM" id="Coils"/>
    </source>
</evidence>
<keyword evidence="4" id="KW-1185">Reference proteome</keyword>
<organism evidence="3 4">
    <name type="scientific">Paludibaculum fermentans</name>
    <dbReference type="NCBI Taxonomy" id="1473598"/>
    <lineage>
        <taxon>Bacteria</taxon>
        <taxon>Pseudomonadati</taxon>
        <taxon>Acidobacteriota</taxon>
        <taxon>Terriglobia</taxon>
        <taxon>Bryobacterales</taxon>
        <taxon>Bryobacteraceae</taxon>
        <taxon>Paludibaculum</taxon>
    </lineage>
</organism>
<evidence type="ECO:0000313" key="4">
    <source>
        <dbReference type="Proteomes" id="UP000593892"/>
    </source>
</evidence>
<dbReference type="AlphaFoldDB" id="A0A7S7SNN2"/>
<gene>
    <name evidence="3" type="ORF">IRI77_12585</name>
</gene>
<dbReference type="RefSeq" id="WP_194452398.1">
    <property type="nucleotide sequence ID" value="NZ_CP063849.1"/>
</dbReference>
<sequence length="235" mass="25611">MSKKWYNYFVSVDSVTGEPASGGESGESASGPGAPAPMSAADEIAGLAHSIQPTPAPKFANPVADPASFAQIYEAAEVRVPAHGFTIFKIAEMLKSEHIRSLPVEIKRSSVLLALDAAGVKLQEVIEDAVHRDRALDTFEAVQQRSLDQLEARKADENKQLQAEADRVLNELRAKIQANNDEVTKERERLQGWRFQKQQEERRIFDAVAPFVPENPITTGPAVTPKAESGKVPGN</sequence>
<evidence type="ECO:0000256" key="2">
    <source>
        <dbReference type="SAM" id="MobiDB-lite"/>
    </source>
</evidence>
<feature type="compositionally biased region" description="Low complexity" evidence="2">
    <location>
        <begin position="17"/>
        <end position="39"/>
    </location>
</feature>
<dbReference type="EMBL" id="CP063849">
    <property type="protein sequence ID" value="QOY90741.1"/>
    <property type="molecule type" value="Genomic_DNA"/>
</dbReference>
<protein>
    <submittedName>
        <fullName evidence="3">Uncharacterized protein</fullName>
    </submittedName>
</protein>
<dbReference type="Proteomes" id="UP000593892">
    <property type="component" value="Chromosome"/>
</dbReference>
<proteinExistence type="predicted"/>
<evidence type="ECO:0000313" key="3">
    <source>
        <dbReference type="EMBL" id="QOY90741.1"/>
    </source>
</evidence>
<reference evidence="3 4" key="1">
    <citation type="submission" date="2020-10" db="EMBL/GenBank/DDBJ databases">
        <title>Complete genome sequence of Paludibaculum fermentans P105T, a facultatively anaerobic acidobacterium capable of dissimilatory Fe(III) reduction.</title>
        <authorList>
            <person name="Dedysh S.N."/>
            <person name="Beletsky A.V."/>
            <person name="Kulichevskaya I.S."/>
            <person name="Mardanov A.V."/>
            <person name="Ravin N.V."/>
        </authorList>
    </citation>
    <scope>NUCLEOTIDE SEQUENCE [LARGE SCALE GENOMIC DNA]</scope>
    <source>
        <strain evidence="3 4">P105</strain>
    </source>
</reference>
<feature type="coiled-coil region" evidence="1">
    <location>
        <begin position="140"/>
        <end position="189"/>
    </location>
</feature>